<dbReference type="PANTHER" id="PTHR24179">
    <property type="entry name" value="PROTEIN PHOSPHATASE 1 REGULATORY SUBUNIT 12"/>
    <property type="match status" value="1"/>
</dbReference>
<name>A0A3D3R1P7_9PLAN</name>
<evidence type="ECO:0000313" key="4">
    <source>
        <dbReference type="EMBL" id="HCO22689.1"/>
    </source>
</evidence>
<feature type="domain" description="DUF2314" evidence="3">
    <location>
        <begin position="14"/>
        <end position="149"/>
    </location>
</feature>
<evidence type="ECO:0000256" key="1">
    <source>
        <dbReference type="ARBA" id="ARBA00022737"/>
    </source>
</evidence>
<feature type="repeat" description="ANK" evidence="2">
    <location>
        <begin position="217"/>
        <end position="249"/>
    </location>
</feature>
<organism evidence="4 5">
    <name type="scientific">Gimesia maris</name>
    <dbReference type="NCBI Taxonomy" id="122"/>
    <lineage>
        <taxon>Bacteria</taxon>
        <taxon>Pseudomonadati</taxon>
        <taxon>Planctomycetota</taxon>
        <taxon>Planctomycetia</taxon>
        <taxon>Planctomycetales</taxon>
        <taxon>Planctomycetaceae</taxon>
        <taxon>Gimesia</taxon>
    </lineage>
</organism>
<dbReference type="Pfam" id="PF13857">
    <property type="entry name" value="Ank_5"/>
    <property type="match status" value="1"/>
</dbReference>
<keyword evidence="2" id="KW-0040">ANK repeat</keyword>
<sequence length="272" mass="30877">MSEEENIVLYQSDDPDMVKASQQARKTFKYFWRELSWECRRIIPGLDFAAVKVAFHDPDVAPGDPDTEHMWVNGIDCNGREIMGTLNNDPEWLTNVKDGDQICEPMSAISDWIFAVRGRAYGGYTVNLIRSRMSSSQQRAHDQAWGMDFGDPDEIEVVYVPTEPVGFLGRLFGKKPVIDPEMRKQNMLEHPMCINMGESLEAALQESREMVTDTDEEGWTMLHRDALAGNATVVKILLEHGADPTLKTPEGDTPYDLAKRFGWKHVMKLLPN</sequence>
<dbReference type="PROSITE" id="PS50297">
    <property type="entry name" value="ANK_REP_REGION"/>
    <property type="match status" value="1"/>
</dbReference>
<dbReference type="GO" id="GO:0004857">
    <property type="term" value="F:enzyme inhibitor activity"/>
    <property type="evidence" value="ECO:0007669"/>
    <property type="project" value="TreeGrafter"/>
</dbReference>
<accession>A0A3D3R1P7</accession>
<dbReference type="InterPro" id="IPR036770">
    <property type="entry name" value="Ankyrin_rpt-contain_sf"/>
</dbReference>
<dbReference type="GO" id="GO:0005737">
    <property type="term" value="C:cytoplasm"/>
    <property type="evidence" value="ECO:0007669"/>
    <property type="project" value="TreeGrafter"/>
</dbReference>
<evidence type="ECO:0000259" key="3">
    <source>
        <dbReference type="Pfam" id="PF10077"/>
    </source>
</evidence>
<comment type="caution">
    <text evidence="4">The sequence shown here is derived from an EMBL/GenBank/DDBJ whole genome shotgun (WGS) entry which is preliminary data.</text>
</comment>
<dbReference type="EMBL" id="DQAY01000043">
    <property type="protein sequence ID" value="HCO22689.1"/>
    <property type="molecule type" value="Genomic_DNA"/>
</dbReference>
<dbReference type="InterPro" id="IPR002110">
    <property type="entry name" value="Ankyrin_rpt"/>
</dbReference>
<dbReference type="Gene3D" id="1.25.40.20">
    <property type="entry name" value="Ankyrin repeat-containing domain"/>
    <property type="match status" value="1"/>
</dbReference>
<dbReference type="GO" id="GO:0017020">
    <property type="term" value="F:myosin phosphatase regulator activity"/>
    <property type="evidence" value="ECO:0007669"/>
    <property type="project" value="TreeGrafter"/>
</dbReference>
<dbReference type="SUPFAM" id="SSF48403">
    <property type="entry name" value="Ankyrin repeat"/>
    <property type="match status" value="1"/>
</dbReference>
<proteinExistence type="predicted"/>
<dbReference type="PANTHER" id="PTHR24179:SF29">
    <property type="entry name" value="LD46604P"/>
    <property type="match status" value="1"/>
</dbReference>
<keyword evidence="1" id="KW-0677">Repeat</keyword>
<reference evidence="4 5" key="1">
    <citation type="journal article" date="2018" name="Nat. Biotechnol.">
        <title>A standardized bacterial taxonomy based on genome phylogeny substantially revises the tree of life.</title>
        <authorList>
            <person name="Parks D.H."/>
            <person name="Chuvochina M."/>
            <person name="Waite D.W."/>
            <person name="Rinke C."/>
            <person name="Skarshewski A."/>
            <person name="Chaumeil P.A."/>
            <person name="Hugenholtz P."/>
        </authorList>
    </citation>
    <scope>NUCLEOTIDE SEQUENCE [LARGE SCALE GENOMIC DNA]</scope>
    <source>
        <strain evidence="4">UBA9375</strain>
    </source>
</reference>
<dbReference type="AlphaFoldDB" id="A0A3D3R1P7"/>
<dbReference type="InterPro" id="IPR018756">
    <property type="entry name" value="DUF2314"/>
</dbReference>
<dbReference type="Proteomes" id="UP000263642">
    <property type="component" value="Unassembled WGS sequence"/>
</dbReference>
<dbReference type="Pfam" id="PF10077">
    <property type="entry name" value="DUF2314"/>
    <property type="match status" value="1"/>
</dbReference>
<protein>
    <recommendedName>
        <fullName evidence="3">DUF2314 domain-containing protein</fullName>
    </recommendedName>
</protein>
<gene>
    <name evidence="4" type="ORF">DIT97_06335</name>
</gene>
<dbReference type="InterPro" id="IPR051226">
    <property type="entry name" value="PP1_Regulatory_Subunit"/>
</dbReference>
<dbReference type="PROSITE" id="PS50088">
    <property type="entry name" value="ANK_REPEAT"/>
    <property type="match status" value="1"/>
</dbReference>
<evidence type="ECO:0000256" key="2">
    <source>
        <dbReference type="PROSITE-ProRule" id="PRU00023"/>
    </source>
</evidence>
<evidence type="ECO:0000313" key="5">
    <source>
        <dbReference type="Proteomes" id="UP000263642"/>
    </source>
</evidence>